<dbReference type="Proteomes" id="UP000500767">
    <property type="component" value="Chromosome"/>
</dbReference>
<keyword evidence="3 4" id="KW-0560">Oxidoreductase</keyword>
<dbReference type="NCBIfam" id="NF005968">
    <property type="entry name" value="PRK08057.1-2"/>
    <property type="match status" value="1"/>
</dbReference>
<dbReference type="UniPathway" id="UPA00148"/>
<gene>
    <name evidence="4" type="ORF">HN018_05915</name>
</gene>
<dbReference type="PANTHER" id="PTHR36925:SF1">
    <property type="entry name" value="COBALT-PRECORRIN-6A REDUCTASE"/>
    <property type="match status" value="1"/>
</dbReference>
<dbReference type="AlphaFoldDB" id="A0A6M8HV44"/>
<accession>A0A6M8HV44</accession>
<dbReference type="EC" id="1.3.1.106" evidence="4"/>
<dbReference type="EMBL" id="CP053708">
    <property type="protein sequence ID" value="QKE92459.1"/>
    <property type="molecule type" value="Genomic_DNA"/>
</dbReference>
<dbReference type="GO" id="GO:0009236">
    <property type="term" value="P:cobalamin biosynthetic process"/>
    <property type="evidence" value="ECO:0007669"/>
    <property type="project" value="UniProtKB-UniPathway"/>
</dbReference>
<dbReference type="PANTHER" id="PTHR36925">
    <property type="entry name" value="COBALT-PRECORRIN-6A REDUCTASE"/>
    <property type="match status" value="1"/>
</dbReference>
<reference evidence="4 5" key="1">
    <citation type="journal article" date="2014" name="World J. Microbiol. Biotechnol.">
        <title>Biodiversity and physiological characteristics of Antarctic and Arctic lichens-associated bacteria.</title>
        <authorList>
            <person name="Lee Y.M."/>
            <person name="Kim E.H."/>
            <person name="Lee H.K."/>
            <person name="Hong S.G."/>
        </authorList>
    </citation>
    <scope>NUCLEOTIDE SEQUENCE [LARGE SCALE GENOMIC DNA]</scope>
    <source>
        <strain evidence="4 5">PAMC 26569</strain>
    </source>
</reference>
<comment type="pathway">
    <text evidence="1">Cofactor biosynthesis; adenosylcobalamin biosynthesis.</text>
</comment>
<evidence type="ECO:0000313" key="5">
    <source>
        <dbReference type="Proteomes" id="UP000500767"/>
    </source>
</evidence>
<sequence length="255" mass="27519">MRVMILGGSTEAGALVRALRGDLRFDTTLSLAGVTRAPLIEASIATRIGGFGGVNGLAAWLRAHAIDALVDATHPFAQQISRNAVLACAEAGVPMLRVDRPEWRPVSGDRWSMVADMHEAAAALGPAPRRVLLTIGRKDLAPFREHPHHDYIVRSVDAPPPELLPPRCRLITARGPFDTDAELALLRESAIELIVTKNSGGRATDAKLDAARRLGLAVVMIARPAPVEGPFVPDWQSALQWLEQRHQASDTLRAV</sequence>
<dbReference type="GO" id="GO:0016994">
    <property type="term" value="F:precorrin-6A reductase activity"/>
    <property type="evidence" value="ECO:0007669"/>
    <property type="project" value="InterPro"/>
</dbReference>
<dbReference type="KEGG" id="lck:HN018_05915"/>
<evidence type="ECO:0000256" key="1">
    <source>
        <dbReference type="ARBA" id="ARBA00004953"/>
    </source>
</evidence>
<dbReference type="RefSeq" id="WP_171834975.1">
    <property type="nucleotide sequence ID" value="NZ_CP053708.1"/>
</dbReference>
<evidence type="ECO:0000256" key="3">
    <source>
        <dbReference type="ARBA" id="ARBA00023002"/>
    </source>
</evidence>
<dbReference type="InterPro" id="IPR003723">
    <property type="entry name" value="Precorrin-6x_reduct"/>
</dbReference>
<protein>
    <submittedName>
        <fullName evidence="4">Cobalt-precorrin-6A reductase</fullName>
        <ecNumber evidence="4">1.3.1.106</ecNumber>
    </submittedName>
</protein>
<name>A0A6M8HV44_9PROT</name>
<dbReference type="Pfam" id="PF02571">
    <property type="entry name" value="CbiJ"/>
    <property type="match status" value="1"/>
</dbReference>
<proteinExistence type="predicted"/>
<organism evidence="4 5">
    <name type="scientific">Lichenicola cladoniae</name>
    <dbReference type="NCBI Taxonomy" id="1484109"/>
    <lineage>
        <taxon>Bacteria</taxon>
        <taxon>Pseudomonadati</taxon>
        <taxon>Pseudomonadota</taxon>
        <taxon>Alphaproteobacteria</taxon>
        <taxon>Acetobacterales</taxon>
        <taxon>Acetobacteraceae</taxon>
        <taxon>Lichenicola</taxon>
    </lineage>
</organism>
<dbReference type="NCBIfam" id="TIGR00715">
    <property type="entry name" value="precor6x_red"/>
    <property type="match status" value="1"/>
</dbReference>
<dbReference type="PROSITE" id="PS51014">
    <property type="entry name" value="COBK_CBIJ"/>
    <property type="match status" value="1"/>
</dbReference>
<evidence type="ECO:0000313" key="4">
    <source>
        <dbReference type="EMBL" id="QKE92459.1"/>
    </source>
</evidence>
<keyword evidence="2" id="KW-0169">Cobalamin biosynthesis</keyword>
<evidence type="ECO:0000256" key="2">
    <source>
        <dbReference type="ARBA" id="ARBA00022573"/>
    </source>
</evidence>
<keyword evidence="5" id="KW-1185">Reference proteome</keyword>